<dbReference type="SUPFAM" id="SSF52540">
    <property type="entry name" value="P-loop containing nucleoside triphosphate hydrolases"/>
    <property type="match status" value="1"/>
</dbReference>
<dbReference type="Gene3D" id="3.40.50.300">
    <property type="entry name" value="P-loop containing nucleotide triphosphate hydrolases"/>
    <property type="match status" value="1"/>
</dbReference>
<dbReference type="OrthoDB" id="9781481at2"/>
<dbReference type="PANTHER" id="PTHR37291">
    <property type="entry name" value="5-METHYLCYTOSINE-SPECIFIC RESTRICTION ENZYME B"/>
    <property type="match status" value="1"/>
</dbReference>
<feature type="domain" description="AAA+ ATPase" evidence="1">
    <location>
        <begin position="181"/>
        <end position="392"/>
    </location>
</feature>
<dbReference type="InterPro" id="IPR003593">
    <property type="entry name" value="AAA+_ATPase"/>
</dbReference>
<dbReference type="InterPro" id="IPR052934">
    <property type="entry name" value="Methyl-DNA_Rec/Restrict_Enz"/>
</dbReference>
<evidence type="ECO:0000313" key="3">
    <source>
        <dbReference type="Proteomes" id="UP000219215"/>
    </source>
</evidence>
<dbReference type="Proteomes" id="UP000219215">
    <property type="component" value="Chromosome DPRO"/>
</dbReference>
<dbReference type="InterPro" id="IPR011704">
    <property type="entry name" value="ATPase_dyneun-rel_AAA"/>
</dbReference>
<dbReference type="GO" id="GO:0016887">
    <property type="term" value="F:ATP hydrolysis activity"/>
    <property type="evidence" value="ECO:0007669"/>
    <property type="project" value="InterPro"/>
</dbReference>
<proteinExistence type="predicted"/>
<dbReference type="AlphaFoldDB" id="A0A2C8F4I2"/>
<keyword evidence="3" id="KW-1185">Reference proteome</keyword>
<organism evidence="2 3">
    <name type="scientific">Pseudodesulfovibrio profundus</name>
    <dbReference type="NCBI Taxonomy" id="57320"/>
    <lineage>
        <taxon>Bacteria</taxon>
        <taxon>Pseudomonadati</taxon>
        <taxon>Thermodesulfobacteriota</taxon>
        <taxon>Desulfovibrionia</taxon>
        <taxon>Desulfovibrionales</taxon>
        <taxon>Desulfovibrionaceae</taxon>
    </lineage>
</organism>
<evidence type="ECO:0000259" key="1">
    <source>
        <dbReference type="SMART" id="SM00382"/>
    </source>
</evidence>
<dbReference type="InterPro" id="IPR027417">
    <property type="entry name" value="P-loop_NTPase"/>
</dbReference>
<dbReference type="RefSeq" id="WP_097010675.1">
    <property type="nucleotide sequence ID" value="NZ_LT907975.1"/>
</dbReference>
<gene>
    <name evidence="2" type="ORF">DPRO_0529</name>
</gene>
<sequence>MLKIKYIVFKRLGKTDLDVLQNAEENTGHTYISIGKNKRWLDDLANDELVWSAEGQSEYASIQLEPVNSDPDLVAQELSFRIQHGQREGEARFNNQRTHPVIAWSKPVREDRPDENSAYIVLIRDQEDKYHARFIRSLDHLPTELRVKIEGKAYGAIDLRDEGGIILKNPTISRIIEALKTTHNVILYGPPGTGKTWLMKSVQKCFEQGIAPVLFAEDDLNHPFQSAPMQSFPEGQVVKKSLFVTFHQSMSYESFVAGLRPDIDPTSGSITYKVKKGPFIELAENAAGHEAASLLLIDEINRGNTAEIFGELITVLEVDKRKAADGTQTDLTVEVMLPYPPENGPVTQDGIFVMPFHFYTLASMNSVDRSVAPLDSALRRRFQIIEIGPDIELLKLQVQIVKGFLNVGEHDEWNRISFLACKLLEKINRNIAVFRGTDFRLGHAYFWKVFAPETGTVKSRKQALIAAFREKVIPQLKEMFRDQQELLKTILGGEANEKRLFVFDSGADIIVGDLLVEPTGWLHVKDEQTTDEWLEIMQVIAGIGAEGWPQEDEQVAEDVEEVEGEIAAENNVQENP</sequence>
<name>A0A2C8F4I2_9BACT</name>
<protein>
    <recommendedName>
        <fullName evidence="1">AAA+ ATPase domain-containing protein</fullName>
    </recommendedName>
</protein>
<dbReference type="KEGG" id="pprf:DPRO_0529"/>
<dbReference type="PANTHER" id="PTHR37291:SF1">
    <property type="entry name" value="TYPE IV METHYL-DIRECTED RESTRICTION ENZYME ECOKMCRB SUBUNIT"/>
    <property type="match status" value="1"/>
</dbReference>
<evidence type="ECO:0000313" key="2">
    <source>
        <dbReference type="EMBL" id="SOB57411.1"/>
    </source>
</evidence>
<dbReference type="GO" id="GO:0005524">
    <property type="term" value="F:ATP binding"/>
    <property type="evidence" value="ECO:0007669"/>
    <property type="project" value="InterPro"/>
</dbReference>
<accession>A0A2C8F4I2</accession>
<dbReference type="EMBL" id="LT907975">
    <property type="protein sequence ID" value="SOB57411.1"/>
    <property type="molecule type" value="Genomic_DNA"/>
</dbReference>
<dbReference type="Pfam" id="PF07728">
    <property type="entry name" value="AAA_5"/>
    <property type="match status" value="1"/>
</dbReference>
<reference evidence="3" key="1">
    <citation type="submission" date="2017-09" db="EMBL/GenBank/DDBJ databases">
        <authorList>
            <person name="Regsiter A."/>
            <person name="William W."/>
        </authorList>
    </citation>
    <scope>NUCLEOTIDE SEQUENCE [LARGE SCALE GENOMIC DNA]</scope>
    <source>
        <strain evidence="3">500-1</strain>
    </source>
</reference>
<dbReference type="SMART" id="SM00382">
    <property type="entry name" value="AAA"/>
    <property type="match status" value="1"/>
</dbReference>